<dbReference type="EMBL" id="VYUT01000026">
    <property type="protein sequence ID" value="KAA9203668.1"/>
    <property type="molecule type" value="Genomic_DNA"/>
</dbReference>
<sequence>MCHWDFLCLFGF</sequence>
<evidence type="ECO:0000313" key="1">
    <source>
        <dbReference type="EMBL" id="KAA9203668.1"/>
    </source>
</evidence>
<reference evidence="1 2" key="1">
    <citation type="submission" date="2019-09" db="EMBL/GenBank/DDBJ databases">
        <title>Vancomyinc resistant enterococci isolated from farm animals in Switzerland.</title>
        <authorList>
            <person name="Stevens M.J.A."/>
            <person name="Stephan R."/>
            <person name="Morach M."/>
            <person name="Nuesch-Inderbinen M."/>
        </authorList>
    </citation>
    <scope>NUCLEOTIDE SEQUENCE [LARGE SCALE GENOMIC DNA]</scope>
    <source>
        <strain evidence="1 2">GH27</strain>
    </source>
</reference>
<comment type="caution">
    <text evidence="1">The sequence shown here is derived from an EMBL/GenBank/DDBJ whole genome shotgun (WGS) entry which is preliminary data.</text>
</comment>
<proteinExistence type="predicted"/>
<evidence type="ECO:0000313" key="2">
    <source>
        <dbReference type="Proteomes" id="UP000326078"/>
    </source>
</evidence>
<gene>
    <name evidence="1" type="ORF">F6X95_13115</name>
</gene>
<organism evidence="1 2">
    <name type="scientific">Enterococcus durans</name>
    <dbReference type="NCBI Taxonomy" id="53345"/>
    <lineage>
        <taxon>Bacteria</taxon>
        <taxon>Bacillati</taxon>
        <taxon>Bacillota</taxon>
        <taxon>Bacilli</taxon>
        <taxon>Lactobacillales</taxon>
        <taxon>Enterococcaceae</taxon>
        <taxon>Enterococcus</taxon>
    </lineage>
</organism>
<name>A0A5N0YN29_9ENTE</name>
<accession>A0A5N0YN29</accession>
<protein>
    <submittedName>
        <fullName evidence="1">Uncharacterized protein</fullName>
    </submittedName>
</protein>
<dbReference type="Proteomes" id="UP000326078">
    <property type="component" value="Unassembled WGS sequence"/>
</dbReference>